<dbReference type="Proteomes" id="UP001597173">
    <property type="component" value="Unassembled WGS sequence"/>
</dbReference>
<protein>
    <recommendedName>
        <fullName evidence="3">DUF1127 domain-containing protein</fullName>
    </recommendedName>
</protein>
<keyword evidence="2" id="KW-1185">Reference proteome</keyword>
<comment type="caution">
    <text evidence="1">The sequence shown here is derived from an EMBL/GenBank/DDBJ whole genome shotgun (WGS) entry which is preliminary data.</text>
</comment>
<gene>
    <name evidence="1" type="ORF">ACFQ33_00565</name>
</gene>
<evidence type="ECO:0000313" key="1">
    <source>
        <dbReference type="EMBL" id="MFD1326393.1"/>
    </source>
</evidence>
<organism evidence="1 2">
    <name type="scientific">Mycoplana ramosa</name>
    <name type="common">Mycoplana bullata</name>
    <dbReference type="NCBI Taxonomy" id="40837"/>
    <lineage>
        <taxon>Bacteria</taxon>
        <taxon>Pseudomonadati</taxon>
        <taxon>Pseudomonadota</taxon>
        <taxon>Alphaproteobacteria</taxon>
        <taxon>Hyphomicrobiales</taxon>
        <taxon>Rhizobiaceae</taxon>
        <taxon>Mycoplana</taxon>
    </lineage>
</organism>
<dbReference type="EMBL" id="JBHTNF010000001">
    <property type="protein sequence ID" value="MFD1326393.1"/>
    <property type="molecule type" value="Genomic_DNA"/>
</dbReference>
<name>A0ABW3YU29_MYCRA</name>
<dbReference type="RefSeq" id="WP_374839667.1">
    <property type="nucleotide sequence ID" value="NZ_JBHEEW010000010.1"/>
</dbReference>
<proteinExistence type="predicted"/>
<accession>A0ABW3YU29</accession>
<reference evidence="2" key="1">
    <citation type="journal article" date="2019" name="Int. J. Syst. Evol. Microbiol.">
        <title>The Global Catalogue of Microorganisms (GCM) 10K type strain sequencing project: providing services to taxonomists for standard genome sequencing and annotation.</title>
        <authorList>
            <consortium name="The Broad Institute Genomics Platform"/>
            <consortium name="The Broad Institute Genome Sequencing Center for Infectious Disease"/>
            <person name="Wu L."/>
            <person name="Ma J."/>
        </authorList>
    </citation>
    <scope>NUCLEOTIDE SEQUENCE [LARGE SCALE GENOMIC DNA]</scope>
    <source>
        <strain evidence="2">CCUG 55609</strain>
    </source>
</reference>
<evidence type="ECO:0008006" key="3">
    <source>
        <dbReference type="Google" id="ProtNLM"/>
    </source>
</evidence>
<sequence length="69" mass="7854">MTAGKSHANAAPFALRAVGKGFSLTIRQYLDARAARRRQRQSEYEIANLPPELQRDIGWPEARYSHDKN</sequence>
<evidence type="ECO:0000313" key="2">
    <source>
        <dbReference type="Proteomes" id="UP001597173"/>
    </source>
</evidence>